<keyword evidence="8 19" id="KW-0812">Transmembrane</keyword>
<evidence type="ECO:0000256" key="11">
    <source>
        <dbReference type="ARBA" id="ARBA00023098"/>
    </source>
</evidence>
<evidence type="ECO:0000256" key="7">
    <source>
        <dbReference type="ARBA" id="ARBA00022585"/>
    </source>
</evidence>
<dbReference type="PANTHER" id="PTHR12782:SF5">
    <property type="entry name" value="PROSTAGLANDIN E SYNTHASE 2"/>
    <property type="match status" value="1"/>
</dbReference>
<feature type="domain" description="GST N-terminal" evidence="20">
    <location>
        <begin position="97"/>
        <end position="181"/>
    </location>
</feature>
<organism evidence="22 23">
    <name type="scientific">Dreissena polymorpha</name>
    <name type="common">Zebra mussel</name>
    <name type="synonym">Mytilus polymorpha</name>
    <dbReference type="NCBI Taxonomy" id="45954"/>
    <lineage>
        <taxon>Eukaryota</taxon>
        <taxon>Metazoa</taxon>
        <taxon>Spiralia</taxon>
        <taxon>Lophotrochozoa</taxon>
        <taxon>Mollusca</taxon>
        <taxon>Bivalvia</taxon>
        <taxon>Autobranchia</taxon>
        <taxon>Heteroconchia</taxon>
        <taxon>Euheterodonta</taxon>
        <taxon>Imparidentia</taxon>
        <taxon>Neoheterodontei</taxon>
        <taxon>Myida</taxon>
        <taxon>Dreissenoidea</taxon>
        <taxon>Dreissenidae</taxon>
        <taxon>Dreissena</taxon>
    </lineage>
</organism>
<evidence type="ECO:0000256" key="17">
    <source>
        <dbReference type="ARBA" id="ARBA00031041"/>
    </source>
</evidence>
<evidence type="ECO:0000256" key="9">
    <source>
        <dbReference type="ARBA" id="ARBA00022832"/>
    </source>
</evidence>
<evidence type="ECO:0000256" key="13">
    <source>
        <dbReference type="ARBA" id="ARBA00023160"/>
    </source>
</evidence>
<dbReference type="SFLD" id="SFLDG01182">
    <property type="entry name" value="Prostaglandin_E_synthase_like"/>
    <property type="match status" value="1"/>
</dbReference>
<evidence type="ECO:0000256" key="18">
    <source>
        <dbReference type="ARBA" id="ARBA00037847"/>
    </source>
</evidence>
<dbReference type="GO" id="GO:0001516">
    <property type="term" value="P:prostaglandin biosynthetic process"/>
    <property type="evidence" value="ECO:0007669"/>
    <property type="project" value="UniProtKB-KW"/>
</dbReference>
<evidence type="ECO:0000256" key="15">
    <source>
        <dbReference type="ARBA" id="ARBA00023930"/>
    </source>
</evidence>
<dbReference type="EC" id="5.3.99.3" evidence="3"/>
<dbReference type="EMBL" id="JAIWYP010000003">
    <property type="protein sequence ID" value="KAH3849781.1"/>
    <property type="molecule type" value="Genomic_DNA"/>
</dbReference>
<evidence type="ECO:0000259" key="21">
    <source>
        <dbReference type="PROSITE" id="PS50405"/>
    </source>
</evidence>
<evidence type="ECO:0000256" key="12">
    <source>
        <dbReference type="ARBA" id="ARBA00023136"/>
    </source>
</evidence>
<dbReference type="Pfam" id="PF13410">
    <property type="entry name" value="GST_C_2"/>
    <property type="match status" value="1"/>
</dbReference>
<evidence type="ECO:0000256" key="8">
    <source>
        <dbReference type="ARBA" id="ARBA00022692"/>
    </source>
</evidence>
<reference evidence="22" key="2">
    <citation type="submission" date="2020-11" db="EMBL/GenBank/DDBJ databases">
        <authorList>
            <person name="McCartney M.A."/>
            <person name="Auch B."/>
            <person name="Kono T."/>
            <person name="Mallez S."/>
            <person name="Becker A."/>
            <person name="Gohl D.M."/>
            <person name="Silverstein K.A.T."/>
            <person name="Koren S."/>
            <person name="Bechman K.B."/>
            <person name="Herman A."/>
            <person name="Abrahante J.E."/>
            <person name="Garbe J."/>
        </authorList>
    </citation>
    <scope>NUCLEOTIDE SEQUENCE</scope>
    <source>
        <strain evidence="22">Duluth1</strain>
        <tissue evidence="22">Whole animal</tissue>
    </source>
</reference>
<dbReference type="SUPFAM" id="SSF52833">
    <property type="entry name" value="Thioredoxin-like"/>
    <property type="match status" value="1"/>
</dbReference>
<comment type="pathway">
    <text evidence="1">Lipid metabolism; prostaglandin biosynthesis.</text>
</comment>
<evidence type="ECO:0000313" key="23">
    <source>
        <dbReference type="Proteomes" id="UP000828390"/>
    </source>
</evidence>
<keyword evidence="10 19" id="KW-1133">Transmembrane helix</keyword>
<dbReference type="InterPro" id="IPR004045">
    <property type="entry name" value="Glutathione_S-Trfase_N"/>
</dbReference>
<dbReference type="CDD" id="cd03197">
    <property type="entry name" value="GST_C_mPGES2"/>
    <property type="match status" value="1"/>
</dbReference>
<dbReference type="AlphaFoldDB" id="A0A9D4QZS6"/>
<dbReference type="SUPFAM" id="SSF47616">
    <property type="entry name" value="GST C-terminal domain-like"/>
    <property type="match status" value="1"/>
</dbReference>
<evidence type="ECO:0000259" key="20">
    <source>
        <dbReference type="PROSITE" id="PS50404"/>
    </source>
</evidence>
<dbReference type="InterPro" id="IPR034334">
    <property type="entry name" value="PGES2"/>
</dbReference>
<feature type="domain" description="GST C-terminal" evidence="21">
    <location>
        <begin position="223"/>
        <end position="389"/>
    </location>
</feature>
<evidence type="ECO:0000256" key="16">
    <source>
        <dbReference type="ARBA" id="ARBA00023931"/>
    </source>
</evidence>
<keyword evidence="13" id="KW-0275">Fatty acid biosynthesis</keyword>
<dbReference type="OrthoDB" id="423541at2759"/>
<dbReference type="InterPro" id="IPR040079">
    <property type="entry name" value="Glutathione_S-Trfase"/>
</dbReference>
<keyword evidence="23" id="KW-1185">Reference proteome</keyword>
<evidence type="ECO:0000256" key="4">
    <source>
        <dbReference type="ARBA" id="ARBA00019474"/>
    </source>
</evidence>
<evidence type="ECO:0000256" key="10">
    <source>
        <dbReference type="ARBA" id="ARBA00022989"/>
    </source>
</evidence>
<evidence type="ECO:0000256" key="5">
    <source>
        <dbReference type="ARBA" id="ARBA00022501"/>
    </source>
</evidence>
<dbReference type="SFLD" id="SFLDG01203">
    <property type="entry name" value="Prostaglandin_E_synthase_like1"/>
    <property type="match status" value="1"/>
</dbReference>
<dbReference type="PROSITE" id="PS50404">
    <property type="entry name" value="GST_NTER"/>
    <property type="match status" value="1"/>
</dbReference>
<dbReference type="PROSITE" id="PS50405">
    <property type="entry name" value="GST_CTER"/>
    <property type="match status" value="1"/>
</dbReference>
<dbReference type="PROSITE" id="PS51354">
    <property type="entry name" value="GLUTAREDOXIN_2"/>
    <property type="match status" value="1"/>
</dbReference>
<evidence type="ECO:0000256" key="6">
    <source>
        <dbReference type="ARBA" id="ARBA00022516"/>
    </source>
</evidence>
<keyword evidence="12 19" id="KW-0472">Membrane</keyword>
<gene>
    <name evidence="22" type="ORF">DPMN_092185</name>
</gene>
<keyword evidence="6" id="KW-0444">Lipid biosynthesis</keyword>
<evidence type="ECO:0000256" key="2">
    <source>
        <dbReference type="ARBA" id="ARBA00007409"/>
    </source>
</evidence>
<dbReference type="Gene3D" id="3.40.30.10">
    <property type="entry name" value="Glutaredoxin"/>
    <property type="match status" value="1"/>
</dbReference>
<keyword evidence="11" id="KW-0443">Lipid metabolism</keyword>
<name>A0A9D4QZS6_DREPO</name>
<comment type="similarity">
    <text evidence="2">Belongs to the GST superfamily.</text>
</comment>
<comment type="caution">
    <text evidence="22">The sequence shown here is derived from an EMBL/GenBank/DDBJ whole genome shotgun (WGS) entry which is preliminary data.</text>
</comment>
<proteinExistence type="inferred from homology"/>
<keyword evidence="5" id="KW-0644">Prostaglandin metabolism</keyword>
<evidence type="ECO:0000256" key="14">
    <source>
        <dbReference type="ARBA" id="ARBA00023235"/>
    </source>
</evidence>
<dbReference type="Proteomes" id="UP000828390">
    <property type="component" value="Unassembled WGS sequence"/>
</dbReference>
<dbReference type="SFLD" id="SFLDS00019">
    <property type="entry name" value="Glutathione_Transferase_(cytos"/>
    <property type="match status" value="1"/>
</dbReference>
<dbReference type="GO" id="GO:0050220">
    <property type="term" value="F:prostaglandin-E synthase activity"/>
    <property type="evidence" value="ECO:0007669"/>
    <property type="project" value="UniProtKB-EC"/>
</dbReference>
<protein>
    <recommendedName>
        <fullName evidence="4">Prostaglandin E synthase 2</fullName>
        <ecNumber evidence="3">5.3.99.3</ecNumber>
    </recommendedName>
    <alternativeName>
        <fullName evidence="17">Microsomal prostaglandin E synthase 2</fullName>
    </alternativeName>
</protein>
<dbReference type="Gene3D" id="6.20.200.30">
    <property type="match status" value="1"/>
</dbReference>
<accession>A0A9D4QZS6</accession>
<dbReference type="InterPro" id="IPR034335">
    <property type="entry name" value="PGES2_C"/>
</dbReference>
<dbReference type="InterPro" id="IPR036249">
    <property type="entry name" value="Thioredoxin-like_sf"/>
</dbReference>
<comment type="subcellular location">
    <subcellularLocation>
        <location evidence="18">Endomembrane system</location>
        <topology evidence="18">Single-pass membrane protein</topology>
    </subcellularLocation>
</comment>
<evidence type="ECO:0000256" key="1">
    <source>
        <dbReference type="ARBA" id="ARBA00004702"/>
    </source>
</evidence>
<sequence>MAAPICRSRLSNITIFSKFIRNGNDSKPIRHSFNKTFCRAYNQTRNTGLSWRNIRIGASIGLLSSVFAGKMMKDALATTELRPASRTEKGIIDIGDQNITLYQFQSCPYCCKVRATLDFFGFPYSVVEVNSITKSQLNFSDYKKVPVLVVDGKQGDTDFSLQFCDSSLIMSALASYVFDQNTPLNKLQACYPGIKEQKGRKTVWEFPNKYFIMYGDNIADNRSEKERSEERKWRKWVDEVLMHTISPNVYRTPRESLEAFHHFSDWGEWEKNFSTPTRLFVVYAGAVAMYFIGRIVKKRHNIKDNSRESLYEACDTWMEAVGSGLFFHGDKPGLVDLSVYGALHSFQGCQAFKDLMQCHKVKDWYERTEEQIDTHQGAMLLGKKPAHHP</sequence>
<dbReference type="InterPro" id="IPR010987">
    <property type="entry name" value="Glutathione-S-Trfase_C-like"/>
</dbReference>
<dbReference type="InterPro" id="IPR036282">
    <property type="entry name" value="Glutathione-S-Trfase_C_sf"/>
</dbReference>
<dbReference type="PANTHER" id="PTHR12782">
    <property type="entry name" value="MICROSOMAL PROSTAGLANDIN E SYNTHASE-2"/>
    <property type="match status" value="1"/>
</dbReference>
<evidence type="ECO:0000256" key="19">
    <source>
        <dbReference type="SAM" id="Phobius"/>
    </source>
</evidence>
<dbReference type="GO" id="GO:0012505">
    <property type="term" value="C:endomembrane system"/>
    <property type="evidence" value="ECO:0007669"/>
    <property type="project" value="UniProtKB-SubCell"/>
</dbReference>
<comment type="catalytic activity">
    <reaction evidence="15">
        <text>prostaglandin H2 = (12S)-hydroxy-(5Z,8E,10E)-heptadecatrienoate + malonaldehyde</text>
        <dbReference type="Rhea" id="RHEA:48644"/>
        <dbReference type="ChEBI" id="CHEBI:57405"/>
        <dbReference type="ChEBI" id="CHEBI:90694"/>
        <dbReference type="ChEBI" id="CHEBI:566274"/>
    </reaction>
    <physiologicalReaction direction="left-to-right" evidence="15">
        <dbReference type="Rhea" id="RHEA:48645"/>
    </physiologicalReaction>
</comment>
<keyword evidence="7" id="KW-0643">Prostaglandin biosynthesis</keyword>
<keyword evidence="14" id="KW-0413">Isomerase</keyword>
<dbReference type="PROSITE" id="PS00195">
    <property type="entry name" value="GLUTAREDOXIN_1"/>
    <property type="match status" value="1"/>
</dbReference>
<dbReference type="Gene3D" id="1.20.1050.10">
    <property type="match status" value="1"/>
</dbReference>
<evidence type="ECO:0000313" key="22">
    <source>
        <dbReference type="EMBL" id="KAH3849781.1"/>
    </source>
</evidence>
<reference evidence="22" key="1">
    <citation type="journal article" date="2019" name="bioRxiv">
        <title>The Genome of the Zebra Mussel, Dreissena polymorpha: A Resource for Invasive Species Research.</title>
        <authorList>
            <person name="McCartney M.A."/>
            <person name="Auch B."/>
            <person name="Kono T."/>
            <person name="Mallez S."/>
            <person name="Zhang Y."/>
            <person name="Obille A."/>
            <person name="Becker A."/>
            <person name="Abrahante J.E."/>
            <person name="Garbe J."/>
            <person name="Badalamenti J.P."/>
            <person name="Herman A."/>
            <person name="Mangelson H."/>
            <person name="Liachko I."/>
            <person name="Sullivan S."/>
            <person name="Sone E.D."/>
            <person name="Koren S."/>
            <person name="Silverstein K.A.T."/>
            <person name="Beckman K.B."/>
            <person name="Gohl D.M."/>
        </authorList>
    </citation>
    <scope>NUCLEOTIDE SEQUENCE</scope>
    <source>
        <strain evidence="22">Duluth1</strain>
        <tissue evidence="22">Whole animal</tissue>
    </source>
</reference>
<comment type="catalytic activity">
    <reaction evidence="16">
        <text>prostaglandin H2 = prostaglandin E2</text>
        <dbReference type="Rhea" id="RHEA:12893"/>
        <dbReference type="ChEBI" id="CHEBI:57405"/>
        <dbReference type="ChEBI" id="CHEBI:606564"/>
        <dbReference type="EC" id="5.3.99.3"/>
    </reaction>
    <physiologicalReaction direction="left-to-right" evidence="16">
        <dbReference type="Rhea" id="RHEA:12894"/>
    </physiologicalReaction>
</comment>
<evidence type="ECO:0000256" key="3">
    <source>
        <dbReference type="ARBA" id="ARBA00012203"/>
    </source>
</evidence>
<keyword evidence="9" id="KW-0276">Fatty acid metabolism</keyword>
<dbReference type="InterPro" id="IPR011767">
    <property type="entry name" value="GLR_AS"/>
</dbReference>
<feature type="transmembrane region" description="Helical" evidence="19">
    <location>
        <begin position="279"/>
        <end position="296"/>
    </location>
</feature>
<dbReference type="Pfam" id="PF13417">
    <property type="entry name" value="GST_N_3"/>
    <property type="match status" value="1"/>
</dbReference>
<dbReference type="GO" id="GO:0005739">
    <property type="term" value="C:mitochondrion"/>
    <property type="evidence" value="ECO:0007669"/>
    <property type="project" value="TreeGrafter"/>
</dbReference>